<proteinExistence type="predicted"/>
<comment type="caution">
    <text evidence="3">The sequence shown here is derived from an EMBL/GenBank/DDBJ whole genome shotgun (WGS) entry which is preliminary data.</text>
</comment>
<dbReference type="EMBL" id="JBHSRF010000055">
    <property type="protein sequence ID" value="MFC6085118.1"/>
    <property type="molecule type" value="Genomic_DNA"/>
</dbReference>
<evidence type="ECO:0000259" key="2">
    <source>
        <dbReference type="Pfam" id="PF00561"/>
    </source>
</evidence>
<evidence type="ECO:0000313" key="3">
    <source>
        <dbReference type="EMBL" id="MFC6085118.1"/>
    </source>
</evidence>
<dbReference type="SUPFAM" id="SSF53474">
    <property type="entry name" value="alpha/beta-Hydrolases"/>
    <property type="match status" value="1"/>
</dbReference>
<organism evidence="3 4">
    <name type="scientific">Sphaerisporangium aureirubrum</name>
    <dbReference type="NCBI Taxonomy" id="1544736"/>
    <lineage>
        <taxon>Bacteria</taxon>
        <taxon>Bacillati</taxon>
        <taxon>Actinomycetota</taxon>
        <taxon>Actinomycetes</taxon>
        <taxon>Streptosporangiales</taxon>
        <taxon>Streptosporangiaceae</taxon>
        <taxon>Sphaerisporangium</taxon>
    </lineage>
</organism>
<dbReference type="PRINTS" id="PR00111">
    <property type="entry name" value="ABHYDROLASE"/>
</dbReference>
<name>A0ABW1NQ40_9ACTN</name>
<keyword evidence="1 3" id="KW-0378">Hydrolase</keyword>
<evidence type="ECO:0000256" key="1">
    <source>
        <dbReference type="ARBA" id="ARBA00022801"/>
    </source>
</evidence>
<dbReference type="Gene3D" id="3.40.50.1820">
    <property type="entry name" value="alpha/beta hydrolase"/>
    <property type="match status" value="1"/>
</dbReference>
<feature type="domain" description="AB hydrolase-1" evidence="2">
    <location>
        <begin position="26"/>
        <end position="127"/>
    </location>
</feature>
<gene>
    <name evidence="3" type="ORF">ACFP1K_28415</name>
</gene>
<dbReference type="InterPro" id="IPR029058">
    <property type="entry name" value="AB_hydrolase_fold"/>
</dbReference>
<evidence type="ECO:0000313" key="4">
    <source>
        <dbReference type="Proteomes" id="UP001596137"/>
    </source>
</evidence>
<reference evidence="4" key="1">
    <citation type="journal article" date="2019" name="Int. J. Syst. Evol. Microbiol.">
        <title>The Global Catalogue of Microorganisms (GCM) 10K type strain sequencing project: providing services to taxonomists for standard genome sequencing and annotation.</title>
        <authorList>
            <consortium name="The Broad Institute Genomics Platform"/>
            <consortium name="The Broad Institute Genome Sequencing Center for Infectious Disease"/>
            <person name="Wu L."/>
            <person name="Ma J."/>
        </authorList>
    </citation>
    <scope>NUCLEOTIDE SEQUENCE [LARGE SCALE GENOMIC DNA]</scope>
    <source>
        <strain evidence="4">JCM 30346</strain>
    </source>
</reference>
<sequence>MNAARSRTVRTDRLATYVRERGEGVPVLFVHGNLSDGSVWDEQLSLLPDGLHGIAPDLRGFGRSEAAPVDATRGLGDFRDDLSALLDALGAGATHLVGHSLGGGVVMDFAIHHPERVRTLTVVAPASPYGFGGTGAGGRPSTPDFAGSGGGTANPELVKLIAEGDTSDQHPLSPRNVVRSLYFPSPEAVRDEEALTRGILATHIGDGNYPGDSEPSANWPGMAPGTRGVLNALSPKWFGWHTLPGSGCRAPVLWVRGDKDVIVSDTSTSELGHLGALGYVPGWPGADVYPAQPMVRQTRDVLTRYGRHTEHVFDGTGHFPYTERPEEFAALLHAHLSRTPAI</sequence>
<dbReference type="PRINTS" id="PR00412">
    <property type="entry name" value="EPOXHYDRLASE"/>
</dbReference>
<dbReference type="Pfam" id="PF00561">
    <property type="entry name" value="Abhydrolase_1"/>
    <property type="match status" value="1"/>
</dbReference>
<dbReference type="InterPro" id="IPR000073">
    <property type="entry name" value="AB_hydrolase_1"/>
</dbReference>
<protein>
    <submittedName>
        <fullName evidence="3">Alpha/beta fold hydrolase</fullName>
    </submittedName>
</protein>
<dbReference type="PANTHER" id="PTHR43798:SF31">
    <property type="entry name" value="AB HYDROLASE SUPERFAMILY PROTEIN YCLE"/>
    <property type="match status" value="1"/>
</dbReference>
<dbReference type="RefSeq" id="WP_380758915.1">
    <property type="nucleotide sequence ID" value="NZ_JBHSRF010000055.1"/>
</dbReference>
<dbReference type="InterPro" id="IPR050266">
    <property type="entry name" value="AB_hydrolase_sf"/>
</dbReference>
<accession>A0ABW1NQ40</accession>
<dbReference type="PANTHER" id="PTHR43798">
    <property type="entry name" value="MONOACYLGLYCEROL LIPASE"/>
    <property type="match status" value="1"/>
</dbReference>
<dbReference type="InterPro" id="IPR000639">
    <property type="entry name" value="Epox_hydrolase-like"/>
</dbReference>
<dbReference type="Proteomes" id="UP001596137">
    <property type="component" value="Unassembled WGS sequence"/>
</dbReference>
<keyword evidence="4" id="KW-1185">Reference proteome</keyword>
<dbReference type="GO" id="GO:0016787">
    <property type="term" value="F:hydrolase activity"/>
    <property type="evidence" value="ECO:0007669"/>
    <property type="project" value="UniProtKB-KW"/>
</dbReference>